<dbReference type="RefSeq" id="XP_013760276.1">
    <property type="nucleotide sequence ID" value="XM_013904822.1"/>
</dbReference>
<sequence length="1101" mass="115532">MELSVSDELHPVVRGNVSGDGGAGRELTFVTPAVGNGSAYRDVTVRDGLTGAFAVYPDLYFTNDCPYEGVFGRKNECLACPHGAVCPGGYRLWPQAGYWNSHESAGFVTRCSAPDDRCHGGRHSRCGAGYAGRACAICAGGYFEIGATCVRCGTATMLLAAAQPLLWVVYMVIHAVARDRTLTALTQAQLSMLGLYLVGRYAVGLLSSSMTNVFTVLGVLVLDPSAVRPECQVAIVSRSISLVLPIVASCGRAFTLVAMHLVLARTLPHRRTFYVRRLTRSLCLFGMLAYGRVVEAAVSTMLCTRAQAEHGRGVWVLASARDVECGATTHTPALVIGVATVVGYGLGFPLWMAVTLRRLDRVGRLSLILALAPTENASPLSSPTTPSVQEATKGRSRSPTVGFGGAVVLAGRTPRWSHRSSHSRSRSASRSRAIVSVSSSRSSIGQGSPSAFSKSSSKSSKSSTSTSVPHDSSLSSASVSSSESESSSSRSGSPTSATTSPTTGSSSTSSSPSTGTRSSSLDSSCTERRQRGYYLASGSSLSASSAAPEFASRPPEFGSSGSLAAGLGSEFSEQAEELDGVEAEYADGVMPVVYMQQLHAMNHGIDLPFAGESENEELSNDPETAINTRFNASLTTRSELPIVARRTPSPLDELMATSSSRGELELAGTLGIKSERARYGCLFELFRYRSRYGAVAEMCEVFFLAATLAVLGNAPLAQACVGGGMLLMGAMCWAAARPFPSASGNTIEFGMRVMGAIVAGLGQAVRCGPLAEWRGAVSDSVALCLLGGVLGGSVVAGCWAVRSHVKRNSGDNGDTNLSSARTAPGGTSMESMTGSEGRQSLAMLSQSQAQVRISDVHLLPRVSSLASVRSNGSYSSAGTPTSQRSPAKAGGVGRGLSRVVSSTEISMSRSRTSSRIMVPGTACEFGEQMLSEPMDAGAAPKSMMGSRSEPRLVRMVRESRMQRARASPRSGRTLSASEGVQRLSMQTSQTRRSLRKALKAVAGPRKTRSRPASPTAAASLTSPQSRATSPASPIESRRRISFSPLARDVESQSRSRKASRSQSRSGSGSRSRQQALNPVSLPNSRSASPVRMGLGVDDAQL</sequence>
<dbReference type="GeneID" id="25562575"/>
<dbReference type="eggNOG" id="ENOG502SRXF">
    <property type="taxonomic scope" value="Eukaryota"/>
</dbReference>
<evidence type="ECO:0000256" key="1">
    <source>
        <dbReference type="SAM" id="MobiDB-lite"/>
    </source>
</evidence>
<feature type="compositionally biased region" description="Polar residues" evidence="1">
    <location>
        <begin position="970"/>
        <end position="991"/>
    </location>
</feature>
<dbReference type="InterPro" id="IPR051232">
    <property type="entry name" value="ARID/SWI1_ChromRemod"/>
</dbReference>
<feature type="region of interest" description="Disordered" evidence="1">
    <location>
        <begin position="809"/>
        <end position="837"/>
    </location>
</feature>
<feature type="compositionally biased region" description="Polar residues" evidence="1">
    <location>
        <begin position="810"/>
        <end position="821"/>
    </location>
</feature>
<protein>
    <submittedName>
        <fullName evidence="3">Uncharacterized protein</fullName>
    </submittedName>
</protein>
<feature type="compositionally biased region" description="Low complexity" evidence="1">
    <location>
        <begin position="1060"/>
        <end position="1075"/>
    </location>
</feature>
<proteinExistence type="predicted"/>
<feature type="compositionally biased region" description="Basic residues" evidence="1">
    <location>
        <begin position="415"/>
        <end position="429"/>
    </location>
</feature>
<feature type="region of interest" description="Disordered" evidence="1">
    <location>
        <begin position="959"/>
        <end position="1101"/>
    </location>
</feature>
<gene>
    <name evidence="3" type="ORF">AMSG_02930</name>
</gene>
<feature type="transmembrane region" description="Helical" evidence="2">
    <location>
        <begin position="157"/>
        <end position="177"/>
    </location>
</feature>
<keyword evidence="2" id="KW-1133">Transmembrane helix</keyword>
<reference evidence="3 4" key="1">
    <citation type="submission" date="2010-05" db="EMBL/GenBank/DDBJ databases">
        <title>The Genome Sequence of Thecamonas trahens ATCC 50062.</title>
        <authorList>
            <consortium name="The Broad Institute Genome Sequencing Platform"/>
            <person name="Russ C."/>
            <person name="Cuomo C."/>
            <person name="Shea T."/>
            <person name="Young S.K."/>
            <person name="Zeng Q."/>
            <person name="Koehrsen M."/>
            <person name="Haas B."/>
            <person name="Borodovsky M."/>
            <person name="Guigo R."/>
            <person name="Alvarado L."/>
            <person name="Berlin A."/>
            <person name="Bochicchio J."/>
            <person name="Borenstein D."/>
            <person name="Chapman S."/>
            <person name="Chen Z."/>
            <person name="Freedman E."/>
            <person name="Gellesch M."/>
            <person name="Goldberg J."/>
            <person name="Griggs A."/>
            <person name="Gujja S."/>
            <person name="Heilman E."/>
            <person name="Heiman D."/>
            <person name="Hepburn T."/>
            <person name="Howarth C."/>
            <person name="Jen D."/>
            <person name="Larson L."/>
            <person name="Mehta T."/>
            <person name="Park D."/>
            <person name="Pearson M."/>
            <person name="Roberts A."/>
            <person name="Saif S."/>
            <person name="Shenoy N."/>
            <person name="Sisk P."/>
            <person name="Stolte C."/>
            <person name="Sykes S."/>
            <person name="Thomson T."/>
            <person name="Walk T."/>
            <person name="White J."/>
            <person name="Yandava C."/>
            <person name="Burger G."/>
            <person name="Gray M.W."/>
            <person name="Holland P.W.H."/>
            <person name="King N."/>
            <person name="Lang F.B.F."/>
            <person name="Roger A.J."/>
            <person name="Ruiz-Trillo I."/>
            <person name="Lander E."/>
            <person name="Nusbaum C."/>
        </authorList>
    </citation>
    <scope>NUCLEOTIDE SEQUENCE [LARGE SCALE GENOMIC DNA]</scope>
    <source>
        <strain evidence="3 4">ATCC 50062</strain>
    </source>
</reference>
<dbReference type="EMBL" id="GL349443">
    <property type="protein sequence ID" value="KNC46495.1"/>
    <property type="molecule type" value="Genomic_DNA"/>
</dbReference>
<dbReference type="AlphaFoldDB" id="A0A0L0D2T8"/>
<evidence type="ECO:0000256" key="2">
    <source>
        <dbReference type="SAM" id="Phobius"/>
    </source>
</evidence>
<name>A0A0L0D2T8_THETB</name>
<evidence type="ECO:0000313" key="3">
    <source>
        <dbReference type="EMBL" id="KNC46495.1"/>
    </source>
</evidence>
<dbReference type="PANTHER" id="PTHR13964:SF27">
    <property type="entry name" value="HAT-TRICK, ISOFORM D"/>
    <property type="match status" value="1"/>
</dbReference>
<feature type="compositionally biased region" description="Polar residues" evidence="1">
    <location>
        <begin position="828"/>
        <end position="837"/>
    </location>
</feature>
<feature type="compositionally biased region" description="Low complexity" evidence="1">
    <location>
        <begin position="895"/>
        <end position="915"/>
    </location>
</feature>
<feature type="compositionally biased region" description="Polar residues" evidence="1">
    <location>
        <begin position="376"/>
        <end position="390"/>
    </location>
</feature>
<accession>A0A0L0D2T8</accession>
<feature type="region of interest" description="Disordered" evidence="1">
    <location>
        <begin position="869"/>
        <end position="915"/>
    </location>
</feature>
<keyword evidence="2" id="KW-0472">Membrane</keyword>
<feature type="transmembrane region" description="Helical" evidence="2">
    <location>
        <begin position="198"/>
        <end position="222"/>
    </location>
</feature>
<dbReference type="GO" id="GO:0000976">
    <property type="term" value="F:transcription cis-regulatory region binding"/>
    <property type="evidence" value="ECO:0007669"/>
    <property type="project" value="TreeGrafter"/>
</dbReference>
<feature type="compositionally biased region" description="Polar residues" evidence="1">
    <location>
        <begin position="1076"/>
        <end position="1087"/>
    </location>
</feature>
<keyword evidence="4" id="KW-1185">Reference proteome</keyword>
<dbReference type="GO" id="GO:0005634">
    <property type="term" value="C:nucleus"/>
    <property type="evidence" value="ECO:0007669"/>
    <property type="project" value="TreeGrafter"/>
</dbReference>
<feature type="compositionally biased region" description="Polar residues" evidence="1">
    <location>
        <begin position="869"/>
        <end position="885"/>
    </location>
</feature>
<feature type="compositionally biased region" description="Low complexity" evidence="1">
    <location>
        <begin position="430"/>
        <end position="524"/>
    </location>
</feature>
<dbReference type="GO" id="GO:0006357">
    <property type="term" value="P:regulation of transcription by RNA polymerase II"/>
    <property type="evidence" value="ECO:0007669"/>
    <property type="project" value="TreeGrafter"/>
</dbReference>
<feature type="compositionally biased region" description="Low complexity" evidence="1">
    <location>
        <begin position="1010"/>
        <end position="1023"/>
    </location>
</feature>
<dbReference type="PANTHER" id="PTHR13964">
    <property type="entry name" value="RBP-RELATED"/>
    <property type="match status" value="1"/>
</dbReference>
<dbReference type="Proteomes" id="UP000054408">
    <property type="component" value="Unassembled WGS sequence"/>
</dbReference>
<feature type="transmembrane region" description="Helical" evidence="2">
    <location>
        <begin position="242"/>
        <end position="262"/>
    </location>
</feature>
<organism evidence="3 4">
    <name type="scientific">Thecamonas trahens ATCC 50062</name>
    <dbReference type="NCBI Taxonomy" id="461836"/>
    <lineage>
        <taxon>Eukaryota</taxon>
        <taxon>Apusozoa</taxon>
        <taxon>Apusomonadida</taxon>
        <taxon>Apusomonadidae</taxon>
        <taxon>Thecamonas</taxon>
    </lineage>
</organism>
<feature type="transmembrane region" description="Helical" evidence="2">
    <location>
        <begin position="333"/>
        <end position="354"/>
    </location>
</feature>
<keyword evidence="2" id="KW-0812">Transmembrane</keyword>
<feature type="region of interest" description="Disordered" evidence="1">
    <location>
        <begin position="544"/>
        <end position="565"/>
    </location>
</feature>
<evidence type="ECO:0000313" key="4">
    <source>
        <dbReference type="Proteomes" id="UP000054408"/>
    </source>
</evidence>
<feature type="region of interest" description="Disordered" evidence="1">
    <location>
        <begin position="376"/>
        <end position="526"/>
    </location>
</feature>